<feature type="compositionally biased region" description="Low complexity" evidence="5">
    <location>
        <begin position="512"/>
        <end position="547"/>
    </location>
</feature>
<accession>K3WK63</accession>
<feature type="transmembrane region" description="Helical" evidence="6">
    <location>
        <begin position="161"/>
        <end position="184"/>
    </location>
</feature>
<evidence type="ECO:0000313" key="8">
    <source>
        <dbReference type="Proteomes" id="UP000019132"/>
    </source>
</evidence>
<keyword evidence="8" id="KW-1185">Reference proteome</keyword>
<reference evidence="8" key="1">
    <citation type="journal article" date="2010" name="Genome Biol.">
        <title>Genome sequence of the necrotrophic plant pathogen Pythium ultimum reveals original pathogenicity mechanisms and effector repertoire.</title>
        <authorList>
            <person name="Levesque C.A."/>
            <person name="Brouwer H."/>
            <person name="Cano L."/>
            <person name="Hamilton J.P."/>
            <person name="Holt C."/>
            <person name="Huitema E."/>
            <person name="Raffaele S."/>
            <person name="Robideau G.P."/>
            <person name="Thines M."/>
            <person name="Win J."/>
            <person name="Zerillo M.M."/>
            <person name="Beakes G.W."/>
            <person name="Boore J.L."/>
            <person name="Busam D."/>
            <person name="Dumas B."/>
            <person name="Ferriera S."/>
            <person name="Fuerstenberg S.I."/>
            <person name="Gachon C.M."/>
            <person name="Gaulin E."/>
            <person name="Govers F."/>
            <person name="Grenville-Briggs L."/>
            <person name="Horner N."/>
            <person name="Hostetler J."/>
            <person name="Jiang R.H."/>
            <person name="Johnson J."/>
            <person name="Krajaejun T."/>
            <person name="Lin H."/>
            <person name="Meijer H.J."/>
            <person name="Moore B."/>
            <person name="Morris P."/>
            <person name="Phuntmart V."/>
            <person name="Puiu D."/>
            <person name="Shetty J."/>
            <person name="Stajich J.E."/>
            <person name="Tripathy S."/>
            <person name="Wawra S."/>
            <person name="van West P."/>
            <person name="Whitty B.R."/>
            <person name="Coutinho P.M."/>
            <person name="Henrissat B."/>
            <person name="Martin F."/>
            <person name="Thomas P.D."/>
            <person name="Tyler B.M."/>
            <person name="De Vries R.P."/>
            <person name="Kamoun S."/>
            <person name="Yandell M."/>
            <person name="Tisserat N."/>
            <person name="Buell C.R."/>
        </authorList>
    </citation>
    <scope>NUCLEOTIDE SEQUENCE</scope>
    <source>
        <strain evidence="8">DAOM:BR144</strain>
    </source>
</reference>
<reference evidence="8" key="2">
    <citation type="submission" date="2010-04" db="EMBL/GenBank/DDBJ databases">
        <authorList>
            <person name="Buell R."/>
            <person name="Hamilton J."/>
            <person name="Hostetler J."/>
        </authorList>
    </citation>
    <scope>NUCLEOTIDE SEQUENCE [LARGE SCALE GENOMIC DNA]</scope>
    <source>
        <strain evidence="8">DAOM:BR144</strain>
    </source>
</reference>
<dbReference type="Proteomes" id="UP000019132">
    <property type="component" value="Unassembled WGS sequence"/>
</dbReference>
<reference evidence="7" key="3">
    <citation type="submission" date="2015-02" db="UniProtKB">
        <authorList>
            <consortium name="EnsemblProtists"/>
        </authorList>
    </citation>
    <scope>IDENTIFICATION</scope>
    <source>
        <strain evidence="7">DAOM BR144</strain>
    </source>
</reference>
<dbReference type="InterPro" id="IPR037185">
    <property type="entry name" value="EmrE-like"/>
</dbReference>
<evidence type="ECO:0000256" key="4">
    <source>
        <dbReference type="ARBA" id="ARBA00023136"/>
    </source>
</evidence>
<dbReference type="PANTHER" id="PTHR12570:SF9">
    <property type="entry name" value="MAGNESIUM TRANSPORTER NIPA8-RELATED"/>
    <property type="match status" value="1"/>
</dbReference>
<dbReference type="EnsemblProtists" id="PYU1_T005355">
    <property type="protein sequence ID" value="PYU1_T005355"/>
    <property type="gene ID" value="PYU1_G005344"/>
</dbReference>
<dbReference type="FunCoup" id="K3WK63">
    <property type="interactions" value="53"/>
</dbReference>
<keyword evidence="4 6" id="KW-0472">Membrane</keyword>
<dbReference type="Pfam" id="PF05653">
    <property type="entry name" value="Mg_trans_NIPA"/>
    <property type="match status" value="1"/>
</dbReference>
<dbReference type="GO" id="GO:0015095">
    <property type="term" value="F:magnesium ion transmembrane transporter activity"/>
    <property type="evidence" value="ECO:0007669"/>
    <property type="project" value="InterPro"/>
</dbReference>
<feature type="transmembrane region" description="Helical" evidence="6">
    <location>
        <begin position="437"/>
        <end position="455"/>
    </location>
</feature>
<evidence type="ECO:0000313" key="7">
    <source>
        <dbReference type="EnsemblProtists" id="PYU1_T005355"/>
    </source>
</evidence>
<feature type="transmembrane region" description="Helical" evidence="6">
    <location>
        <begin position="205"/>
        <end position="226"/>
    </location>
</feature>
<dbReference type="EMBL" id="GL376633">
    <property type="status" value="NOT_ANNOTATED_CDS"/>
    <property type="molecule type" value="Genomic_DNA"/>
</dbReference>
<sequence>MWLLARGAQALECSSTCGTPSGLDFCSHVSFAVCPSESAYEELDAAALTAFNAWTNATTMQLAKLPQYEGKSEVELNKTIYDLDLMNASSSCGAFLKRLECAIHLPACEIGRDYTLLCQKSCHDNAKKKCPGLEHICTQFLPTEIESKSKCFKMDYSGPAVGMWVAGFTISLVFSILNSIGINLQKLSMTRNETAETKQGTFKQPLWVLGFALVCFGSLLDFVAFGMAPQTLLAPLAALSLVWNMFIAPIFHKEKVTKQNIIATVIIFFGVTLTVIFAGHSTPSYELEDLIHLYQQPVMYAYIFLIVLFIGGLFYFSRYIERTHNYEGGLYHIICYGGIAGTFGGQSVLLAKSTVELLKSAIWGQAGAYMFTQLASYLIICGMGMCLGCQVHFLNGGLARFDALVVVPVYQSFWILTSVLGGIMYFEEYVNMTRAQMFMFTVGGIVTILGIVVLLKTRTEDGGSETGRYVELSLTPSSAWNADDSDEEEIQLKLAHNDEREEHFTNGGSTAKVVPSSKSISSSSPSATMSSSSASSVSGKGKQVSDSGISNAIYRKSSTTTSPKAASNGGRGKSKDDEEEDDFI</sequence>
<evidence type="ECO:0000256" key="1">
    <source>
        <dbReference type="ARBA" id="ARBA00004141"/>
    </source>
</evidence>
<evidence type="ECO:0000256" key="3">
    <source>
        <dbReference type="ARBA" id="ARBA00022989"/>
    </source>
</evidence>
<dbReference type="PANTHER" id="PTHR12570">
    <property type="match status" value="1"/>
</dbReference>
<evidence type="ECO:0000256" key="5">
    <source>
        <dbReference type="SAM" id="MobiDB-lite"/>
    </source>
</evidence>
<organism evidence="7 8">
    <name type="scientific">Globisporangium ultimum (strain ATCC 200006 / CBS 805.95 / DAOM BR144)</name>
    <name type="common">Pythium ultimum</name>
    <dbReference type="NCBI Taxonomy" id="431595"/>
    <lineage>
        <taxon>Eukaryota</taxon>
        <taxon>Sar</taxon>
        <taxon>Stramenopiles</taxon>
        <taxon>Oomycota</taxon>
        <taxon>Peronosporomycetes</taxon>
        <taxon>Pythiales</taxon>
        <taxon>Pythiaceae</taxon>
        <taxon>Globisporangium</taxon>
    </lineage>
</organism>
<feature type="transmembrane region" description="Helical" evidence="6">
    <location>
        <begin position="369"/>
        <end position="391"/>
    </location>
</feature>
<dbReference type="InterPro" id="IPR008521">
    <property type="entry name" value="Mg_trans_NIPA"/>
</dbReference>
<dbReference type="VEuPathDB" id="FungiDB:PYU1_G005344"/>
<dbReference type="InParanoid" id="K3WK63"/>
<dbReference type="HOGENOM" id="CLU_450950_0_0_1"/>
<dbReference type="GO" id="GO:0016020">
    <property type="term" value="C:membrane"/>
    <property type="evidence" value="ECO:0007669"/>
    <property type="project" value="UniProtKB-SubCell"/>
</dbReference>
<proteinExistence type="predicted"/>
<keyword evidence="2 6" id="KW-0812">Transmembrane</keyword>
<feature type="transmembrane region" description="Helical" evidence="6">
    <location>
        <begin position="403"/>
        <end position="425"/>
    </location>
</feature>
<dbReference type="SUPFAM" id="SSF103481">
    <property type="entry name" value="Multidrug resistance efflux transporter EmrE"/>
    <property type="match status" value="1"/>
</dbReference>
<feature type="transmembrane region" description="Helical" evidence="6">
    <location>
        <begin position="299"/>
        <end position="317"/>
    </location>
</feature>
<evidence type="ECO:0000256" key="6">
    <source>
        <dbReference type="SAM" id="Phobius"/>
    </source>
</evidence>
<evidence type="ECO:0008006" key="9">
    <source>
        <dbReference type="Google" id="ProtNLM"/>
    </source>
</evidence>
<feature type="transmembrane region" description="Helical" evidence="6">
    <location>
        <begin position="260"/>
        <end position="279"/>
    </location>
</feature>
<feature type="region of interest" description="Disordered" evidence="5">
    <location>
        <begin position="498"/>
        <end position="584"/>
    </location>
</feature>
<protein>
    <recommendedName>
        <fullName evidence="9">FZ domain-containing protein</fullName>
    </recommendedName>
</protein>
<feature type="transmembrane region" description="Helical" evidence="6">
    <location>
        <begin position="329"/>
        <end position="349"/>
    </location>
</feature>
<comment type="subcellular location">
    <subcellularLocation>
        <location evidence="1">Membrane</location>
        <topology evidence="1">Multi-pass membrane protein</topology>
    </subcellularLocation>
</comment>
<dbReference type="AlphaFoldDB" id="K3WK63"/>
<dbReference type="eggNOG" id="KOG2922">
    <property type="taxonomic scope" value="Eukaryota"/>
</dbReference>
<feature type="transmembrane region" description="Helical" evidence="6">
    <location>
        <begin position="232"/>
        <end position="251"/>
    </location>
</feature>
<keyword evidence="3 6" id="KW-1133">Transmembrane helix</keyword>
<evidence type="ECO:0000256" key="2">
    <source>
        <dbReference type="ARBA" id="ARBA00022692"/>
    </source>
</evidence>
<dbReference type="OMA" id="ERTHNFE"/>
<name>K3WK63_GLOUD</name>